<sequence>MSLNKGRLDLWLALNIHKTLGTLRNFYSYSWMLYPQVNLFIFRKLPQHVPHVMLIHRKLTVRRTHL</sequence>
<gene>
    <name evidence="1" type="ORF">AFUS01_LOCUS30302</name>
</gene>
<evidence type="ECO:0000313" key="1">
    <source>
        <dbReference type="EMBL" id="CAG7819882.1"/>
    </source>
</evidence>
<reference evidence="1" key="1">
    <citation type="submission" date="2021-06" db="EMBL/GenBank/DDBJ databases">
        <authorList>
            <person name="Hodson N. C."/>
            <person name="Mongue J. A."/>
            <person name="Jaron S. K."/>
        </authorList>
    </citation>
    <scope>NUCLEOTIDE SEQUENCE</scope>
</reference>
<name>A0A8J2PDV0_9HEXA</name>
<organism evidence="1 2">
    <name type="scientific">Allacma fusca</name>
    <dbReference type="NCBI Taxonomy" id="39272"/>
    <lineage>
        <taxon>Eukaryota</taxon>
        <taxon>Metazoa</taxon>
        <taxon>Ecdysozoa</taxon>
        <taxon>Arthropoda</taxon>
        <taxon>Hexapoda</taxon>
        <taxon>Collembola</taxon>
        <taxon>Symphypleona</taxon>
        <taxon>Sminthuridae</taxon>
        <taxon>Allacma</taxon>
    </lineage>
</organism>
<comment type="caution">
    <text evidence="1">The sequence shown here is derived from an EMBL/GenBank/DDBJ whole genome shotgun (WGS) entry which is preliminary data.</text>
</comment>
<evidence type="ECO:0000313" key="2">
    <source>
        <dbReference type="Proteomes" id="UP000708208"/>
    </source>
</evidence>
<protein>
    <submittedName>
        <fullName evidence="1">Uncharacterized protein</fullName>
    </submittedName>
</protein>
<dbReference type="Proteomes" id="UP000708208">
    <property type="component" value="Unassembled WGS sequence"/>
</dbReference>
<keyword evidence="2" id="KW-1185">Reference proteome</keyword>
<proteinExistence type="predicted"/>
<dbReference type="AlphaFoldDB" id="A0A8J2PDV0"/>
<accession>A0A8J2PDV0</accession>
<dbReference type="EMBL" id="CAJVCH010462635">
    <property type="protein sequence ID" value="CAG7819882.1"/>
    <property type="molecule type" value="Genomic_DNA"/>
</dbReference>